<name>A0A061F8Q4_THECC</name>
<evidence type="ECO:0000256" key="3">
    <source>
        <dbReference type="ARBA" id="ARBA00012736"/>
    </source>
</evidence>
<dbReference type="GO" id="GO:0071555">
    <property type="term" value="P:cell wall organization"/>
    <property type="evidence" value="ECO:0007669"/>
    <property type="project" value="UniProtKB-KW"/>
</dbReference>
<evidence type="ECO:0000256" key="12">
    <source>
        <dbReference type="RuleBase" id="RU361169"/>
    </source>
</evidence>
<dbReference type="Gene3D" id="2.160.20.10">
    <property type="entry name" value="Single-stranded right-handed beta-helix, Pectin lyase-like"/>
    <property type="match status" value="1"/>
</dbReference>
<dbReference type="GO" id="GO:0005975">
    <property type="term" value="P:carbohydrate metabolic process"/>
    <property type="evidence" value="ECO:0007669"/>
    <property type="project" value="InterPro"/>
</dbReference>
<reference evidence="13 14" key="1">
    <citation type="journal article" date="2013" name="Genome Biol.">
        <title>The genome sequence of the most widely cultivated cacao type and its use to identify candidate genes regulating pod color.</title>
        <authorList>
            <person name="Motamayor J.C."/>
            <person name="Mockaitis K."/>
            <person name="Schmutz J."/>
            <person name="Haiminen N."/>
            <person name="Iii D.L."/>
            <person name="Cornejo O."/>
            <person name="Findley S.D."/>
            <person name="Zheng P."/>
            <person name="Utro F."/>
            <person name="Royaert S."/>
            <person name="Saski C."/>
            <person name="Jenkins J."/>
            <person name="Podicheti R."/>
            <person name="Zhao M."/>
            <person name="Scheffler B.E."/>
            <person name="Stack J.C."/>
            <person name="Feltus F.A."/>
            <person name="Mustiga G.M."/>
            <person name="Amores F."/>
            <person name="Phillips W."/>
            <person name="Marelli J.P."/>
            <person name="May G.D."/>
            <person name="Shapiro H."/>
            <person name="Ma J."/>
            <person name="Bustamante C.D."/>
            <person name="Schnell R.J."/>
            <person name="Main D."/>
            <person name="Gilbert D."/>
            <person name="Parida L."/>
            <person name="Kuhn D.N."/>
        </authorList>
    </citation>
    <scope>NUCLEOTIDE SEQUENCE [LARGE SCALE GENOMIC DNA]</scope>
    <source>
        <strain evidence="14">cv. Matina 1-6</strain>
    </source>
</reference>
<dbReference type="InParanoid" id="A0A061F8Q4"/>
<dbReference type="AlphaFoldDB" id="A0A061F8Q4"/>
<dbReference type="STRING" id="3641.A0A061F8Q4"/>
<dbReference type="GO" id="GO:0004650">
    <property type="term" value="F:polygalacturonase activity"/>
    <property type="evidence" value="ECO:0007669"/>
    <property type="project" value="UniProtKB-EC"/>
</dbReference>
<dbReference type="eggNOG" id="ENOG502QSBG">
    <property type="taxonomic scope" value="Eukaryota"/>
</dbReference>
<keyword evidence="14" id="KW-1185">Reference proteome</keyword>
<evidence type="ECO:0000256" key="2">
    <source>
        <dbReference type="ARBA" id="ARBA00008834"/>
    </source>
</evidence>
<evidence type="ECO:0000256" key="8">
    <source>
        <dbReference type="ARBA" id="ARBA00023316"/>
    </source>
</evidence>
<dbReference type="SMART" id="SM00710">
    <property type="entry name" value="PbH1"/>
    <property type="match status" value="5"/>
</dbReference>
<protein>
    <recommendedName>
        <fullName evidence="11">Polygalacturonase</fullName>
        <ecNumber evidence="3">3.2.1.15</ecNumber>
    </recommendedName>
</protein>
<dbReference type="EC" id="3.2.1.15" evidence="3"/>
<evidence type="ECO:0000256" key="10">
    <source>
        <dbReference type="ARBA" id="ARBA00060133"/>
    </source>
</evidence>
<dbReference type="OMA" id="MAHQNIF"/>
<evidence type="ECO:0000313" key="13">
    <source>
        <dbReference type="EMBL" id="EOY13695.1"/>
    </source>
</evidence>
<evidence type="ECO:0000256" key="5">
    <source>
        <dbReference type="ARBA" id="ARBA00022525"/>
    </source>
</evidence>
<dbReference type="FunFam" id="2.160.20.10:FF:000004">
    <property type="entry name" value="Pectin lyase-like superfamily protein"/>
    <property type="match status" value="1"/>
</dbReference>
<evidence type="ECO:0000313" key="14">
    <source>
        <dbReference type="Proteomes" id="UP000026915"/>
    </source>
</evidence>
<dbReference type="FunCoup" id="A0A061F8Q4">
    <property type="interactions" value="27"/>
</dbReference>
<comment type="similarity">
    <text evidence="2 12">Belongs to the glycosyl hydrolase 28 family.</text>
</comment>
<evidence type="ECO:0000256" key="9">
    <source>
        <dbReference type="ARBA" id="ARBA00034074"/>
    </source>
</evidence>
<keyword evidence="6 12" id="KW-0378">Hydrolase</keyword>
<evidence type="ECO:0000256" key="6">
    <source>
        <dbReference type="ARBA" id="ARBA00022801"/>
    </source>
</evidence>
<comment type="catalytic activity">
    <reaction evidence="9">
        <text>(1,4-alpha-D-galacturonosyl)n+m + H2O = (1,4-alpha-D-galacturonosyl)n + (1,4-alpha-D-galacturonosyl)m.</text>
        <dbReference type="EC" id="3.2.1.15"/>
    </reaction>
</comment>
<dbReference type="InterPro" id="IPR012334">
    <property type="entry name" value="Pectin_lyas_fold"/>
</dbReference>
<dbReference type="InterPro" id="IPR011050">
    <property type="entry name" value="Pectin_lyase_fold/virulence"/>
</dbReference>
<organism evidence="13 14">
    <name type="scientific">Theobroma cacao</name>
    <name type="common">Cacao</name>
    <name type="synonym">Cocoa</name>
    <dbReference type="NCBI Taxonomy" id="3641"/>
    <lineage>
        <taxon>Eukaryota</taxon>
        <taxon>Viridiplantae</taxon>
        <taxon>Streptophyta</taxon>
        <taxon>Embryophyta</taxon>
        <taxon>Tracheophyta</taxon>
        <taxon>Spermatophyta</taxon>
        <taxon>Magnoliopsida</taxon>
        <taxon>eudicotyledons</taxon>
        <taxon>Gunneridae</taxon>
        <taxon>Pentapetalae</taxon>
        <taxon>rosids</taxon>
        <taxon>malvids</taxon>
        <taxon>Malvales</taxon>
        <taxon>Malvaceae</taxon>
        <taxon>Byttnerioideae</taxon>
        <taxon>Theobroma</taxon>
    </lineage>
</organism>
<dbReference type="Proteomes" id="UP000026915">
    <property type="component" value="Chromosome 7"/>
</dbReference>
<comment type="function">
    <text evidence="10">May function in the depolymerization of the pectin in its walls during pollen tube elongation, or in that of the pistil during pollination.</text>
</comment>
<dbReference type="Pfam" id="PF00295">
    <property type="entry name" value="Glyco_hydro_28"/>
    <property type="match status" value="1"/>
</dbReference>
<keyword evidence="4" id="KW-0134">Cell wall</keyword>
<dbReference type="InterPro" id="IPR000743">
    <property type="entry name" value="Glyco_hydro_28"/>
</dbReference>
<dbReference type="PANTHER" id="PTHR31375">
    <property type="match status" value="1"/>
</dbReference>
<evidence type="ECO:0000256" key="11">
    <source>
        <dbReference type="ARBA" id="ARBA00070098"/>
    </source>
</evidence>
<proteinExistence type="inferred from homology"/>
<dbReference type="InterPro" id="IPR006626">
    <property type="entry name" value="PbH1"/>
</dbReference>
<gene>
    <name evidence="13" type="ORF">TCM_032333</name>
</gene>
<evidence type="ECO:0000256" key="4">
    <source>
        <dbReference type="ARBA" id="ARBA00022512"/>
    </source>
</evidence>
<keyword evidence="7 12" id="KW-0326">Glycosidase</keyword>
<evidence type="ECO:0000256" key="7">
    <source>
        <dbReference type="ARBA" id="ARBA00023295"/>
    </source>
</evidence>
<keyword evidence="8" id="KW-0961">Cell wall biogenesis/degradation</keyword>
<sequence>MLPPYLSAEIAAVGCAESGSPLDNGCLTGGLGMMVRIPERLAAVLVTPKTNLGILVNMALQLGFAKVFFAIFFLASLATAHNAKTFNVRNYGAVADGRKDNRKAFLKAWRDACNQKGISRVYIPGGVYVLGTVEFLGPCKGPITFLMTGTVRAPAGPLSTDEWITFRYVNKLIVKGGGTLDGQGASAWPYNECDKNSNCRSLPISMRFEFVTNSRIKYIRSINSKNGHLSFFACKNVNVTNIELSAPGDSPNTDGIKIGSSRDIRISSSRISTGDDCIAILSGSTNIDISYVYCGPGHGISVGSLGKFPNEDDVKGLVVRHSTFNGTDNGLRIKTWESPWRSTASNFTFEDIFMEKVRNPIIVDQAYCPHPPCNQQTASHVQIKDVTYRNIWGTSSSQIAVSIDCSKQFPCKNIVMKDINLAHLGREGPLKSHCSYVDGHFYGRQNPPSCF</sequence>
<keyword evidence="5" id="KW-0964">Secreted</keyword>
<dbReference type="EMBL" id="CM001885">
    <property type="protein sequence ID" value="EOY13695.1"/>
    <property type="molecule type" value="Genomic_DNA"/>
</dbReference>
<keyword evidence="13" id="KW-0456">Lyase</keyword>
<comment type="subcellular location">
    <subcellularLocation>
        <location evidence="1">Secreted</location>
        <location evidence="1">Cell wall</location>
    </subcellularLocation>
</comment>
<evidence type="ECO:0000256" key="1">
    <source>
        <dbReference type="ARBA" id="ARBA00004191"/>
    </source>
</evidence>
<accession>A0A061F8Q4</accession>
<dbReference type="Gramene" id="EOY13695">
    <property type="protein sequence ID" value="EOY13695"/>
    <property type="gene ID" value="TCM_032333"/>
</dbReference>
<dbReference type="HOGENOM" id="CLU_016031_2_2_1"/>
<dbReference type="GO" id="GO:0016829">
    <property type="term" value="F:lyase activity"/>
    <property type="evidence" value="ECO:0007669"/>
    <property type="project" value="UniProtKB-KW"/>
</dbReference>
<dbReference type="SUPFAM" id="SSF51126">
    <property type="entry name" value="Pectin lyase-like"/>
    <property type="match status" value="1"/>
</dbReference>